<dbReference type="PROSITE" id="PS50109">
    <property type="entry name" value="HIS_KIN"/>
    <property type="match status" value="1"/>
</dbReference>
<evidence type="ECO:0000256" key="8">
    <source>
        <dbReference type="SAM" id="Phobius"/>
    </source>
</evidence>
<dbReference type="SUPFAM" id="SSF47384">
    <property type="entry name" value="Homodimeric domain of signal transducing histidine kinase"/>
    <property type="match status" value="1"/>
</dbReference>
<organism evidence="10 11">
    <name type="scientific">Gaetbulibacter aestuarii</name>
    <dbReference type="NCBI Taxonomy" id="1502358"/>
    <lineage>
        <taxon>Bacteria</taxon>
        <taxon>Pseudomonadati</taxon>
        <taxon>Bacteroidota</taxon>
        <taxon>Flavobacteriia</taxon>
        <taxon>Flavobacteriales</taxon>
        <taxon>Flavobacteriaceae</taxon>
        <taxon>Gaetbulibacter</taxon>
    </lineage>
</organism>
<dbReference type="Pfam" id="PF02518">
    <property type="entry name" value="HATPase_c"/>
    <property type="match status" value="1"/>
</dbReference>
<dbReference type="InterPro" id="IPR050428">
    <property type="entry name" value="TCS_sensor_his_kinase"/>
</dbReference>
<dbReference type="InterPro" id="IPR005467">
    <property type="entry name" value="His_kinase_dom"/>
</dbReference>
<evidence type="ECO:0000256" key="2">
    <source>
        <dbReference type="ARBA" id="ARBA00012438"/>
    </source>
</evidence>
<evidence type="ECO:0000313" key="10">
    <source>
        <dbReference type="EMBL" id="MFH6772898.1"/>
    </source>
</evidence>
<dbReference type="InterPro" id="IPR003594">
    <property type="entry name" value="HATPase_dom"/>
</dbReference>
<proteinExistence type="predicted"/>
<dbReference type="GO" id="GO:0016301">
    <property type="term" value="F:kinase activity"/>
    <property type="evidence" value="ECO:0007669"/>
    <property type="project" value="UniProtKB-KW"/>
</dbReference>
<evidence type="ECO:0000259" key="9">
    <source>
        <dbReference type="PROSITE" id="PS50109"/>
    </source>
</evidence>
<dbReference type="Proteomes" id="UP001610100">
    <property type="component" value="Unassembled WGS sequence"/>
</dbReference>
<dbReference type="EMBL" id="JBAWKB010000005">
    <property type="protein sequence ID" value="MFH6772898.1"/>
    <property type="molecule type" value="Genomic_DNA"/>
</dbReference>
<accession>A0ABW7N2H6</accession>
<dbReference type="InterPro" id="IPR036097">
    <property type="entry name" value="HisK_dim/P_sf"/>
</dbReference>
<evidence type="ECO:0000256" key="5">
    <source>
        <dbReference type="ARBA" id="ARBA00022692"/>
    </source>
</evidence>
<evidence type="ECO:0000256" key="6">
    <source>
        <dbReference type="ARBA" id="ARBA00022777"/>
    </source>
</evidence>
<evidence type="ECO:0000313" key="11">
    <source>
        <dbReference type="Proteomes" id="UP001610100"/>
    </source>
</evidence>
<name>A0ABW7N2H6_9FLAO</name>
<dbReference type="CDD" id="cd00075">
    <property type="entry name" value="HATPase"/>
    <property type="match status" value="1"/>
</dbReference>
<feature type="transmembrane region" description="Helical" evidence="8">
    <location>
        <begin position="127"/>
        <end position="149"/>
    </location>
</feature>
<comment type="catalytic activity">
    <reaction evidence="1">
        <text>ATP + protein L-histidine = ADP + protein N-phospho-L-histidine.</text>
        <dbReference type="EC" id="2.7.13.3"/>
    </reaction>
</comment>
<dbReference type="Gene3D" id="1.10.287.130">
    <property type="match status" value="1"/>
</dbReference>
<dbReference type="SMART" id="SM00388">
    <property type="entry name" value="HisKA"/>
    <property type="match status" value="1"/>
</dbReference>
<keyword evidence="5 8" id="KW-0812">Transmembrane</keyword>
<dbReference type="PANTHER" id="PTHR45436:SF5">
    <property type="entry name" value="SENSOR HISTIDINE KINASE TRCS"/>
    <property type="match status" value="1"/>
</dbReference>
<reference evidence="10 11" key="1">
    <citation type="submission" date="2024-02" db="EMBL/GenBank/DDBJ databases">
        <title>A Gaetbulibacter species isolated from tidal flats and genomic insights of their niches.</title>
        <authorList>
            <person name="Ye Y."/>
        </authorList>
    </citation>
    <scope>NUCLEOTIDE SEQUENCE [LARGE SCALE GENOMIC DNA]</scope>
    <source>
        <strain evidence="10 11">KYW382</strain>
    </source>
</reference>
<dbReference type="InterPro" id="IPR003661">
    <property type="entry name" value="HisK_dim/P_dom"/>
</dbReference>
<keyword evidence="6 10" id="KW-0418">Kinase</keyword>
<evidence type="ECO:0000256" key="7">
    <source>
        <dbReference type="ARBA" id="ARBA00022989"/>
    </source>
</evidence>
<dbReference type="SUPFAM" id="SSF55874">
    <property type="entry name" value="ATPase domain of HSP90 chaperone/DNA topoisomerase II/histidine kinase"/>
    <property type="match status" value="1"/>
</dbReference>
<protein>
    <recommendedName>
        <fullName evidence="2">histidine kinase</fullName>
        <ecNumber evidence="2">2.7.13.3</ecNumber>
    </recommendedName>
</protein>
<keyword evidence="7 8" id="KW-1133">Transmembrane helix</keyword>
<evidence type="ECO:0000256" key="1">
    <source>
        <dbReference type="ARBA" id="ARBA00000085"/>
    </source>
</evidence>
<feature type="transmembrane region" description="Helical" evidence="8">
    <location>
        <begin position="12"/>
        <end position="33"/>
    </location>
</feature>
<keyword evidence="3" id="KW-0597">Phosphoprotein</keyword>
<keyword evidence="4" id="KW-0808">Transferase</keyword>
<evidence type="ECO:0000256" key="4">
    <source>
        <dbReference type="ARBA" id="ARBA00022679"/>
    </source>
</evidence>
<dbReference type="CDD" id="cd00082">
    <property type="entry name" value="HisKA"/>
    <property type="match status" value="1"/>
</dbReference>
<dbReference type="Pfam" id="PF00512">
    <property type="entry name" value="HisKA"/>
    <property type="match status" value="1"/>
</dbReference>
<dbReference type="Gene3D" id="3.30.565.10">
    <property type="entry name" value="Histidine kinase-like ATPase, C-terminal domain"/>
    <property type="match status" value="1"/>
</dbReference>
<sequence length="420" mass="49147">MTKKRKLIQKTSKIFLMIGMILAFLSSIALYIYTKHLFEREIEESLYSTEARIASTIKKDGSTYSLPPVAEVKRVDALKLQRLTDTVIYDPSQNEMELFKELTTFRRINNENYQITVRNMEVESQDFLLAIVISNISIFLLAFIFLFYFSTTRNIKLWSSFFHNLEEMKQFSVAGDRDITLEDSDVLEFSELKKQIELLTTKVKQDYENLKQFTEDVSHEMQTPLAIIQAKIENIINAQNLSDKQFEHLTSIQKDIQRLKQLNKRMTILTKIDKKQFDNVQKISISTMINEKIKGFEEMQMTHIKYQNVGELMAVMDPYLVDMLINNLLSNAIKHSKEKSEVIITSNNHVLRFMNEGDRPIDNPDKLFMRFYRESKAKQSTGLGLAIVKKICNLYGFSVSYKFENKHHIFSVDFQLSKNH</sequence>
<feature type="domain" description="Histidine kinase" evidence="9">
    <location>
        <begin position="216"/>
        <end position="418"/>
    </location>
</feature>
<keyword evidence="11" id="KW-1185">Reference proteome</keyword>
<dbReference type="SMART" id="SM00387">
    <property type="entry name" value="HATPase_c"/>
    <property type="match status" value="1"/>
</dbReference>
<comment type="caution">
    <text evidence="10">The sequence shown here is derived from an EMBL/GenBank/DDBJ whole genome shotgun (WGS) entry which is preliminary data.</text>
</comment>
<evidence type="ECO:0000256" key="3">
    <source>
        <dbReference type="ARBA" id="ARBA00022553"/>
    </source>
</evidence>
<gene>
    <name evidence="10" type="ORF">V8G58_13225</name>
</gene>
<dbReference type="EC" id="2.7.13.3" evidence="2"/>
<dbReference type="InterPro" id="IPR036890">
    <property type="entry name" value="HATPase_C_sf"/>
</dbReference>
<keyword evidence="8" id="KW-0472">Membrane</keyword>
<dbReference type="RefSeq" id="WP_344742069.1">
    <property type="nucleotide sequence ID" value="NZ_BAABAY010000007.1"/>
</dbReference>
<dbReference type="PANTHER" id="PTHR45436">
    <property type="entry name" value="SENSOR HISTIDINE KINASE YKOH"/>
    <property type="match status" value="1"/>
</dbReference>